<evidence type="ECO:0000256" key="2">
    <source>
        <dbReference type="ARBA" id="ARBA00012438"/>
    </source>
</evidence>
<dbReference type="PRINTS" id="PR00344">
    <property type="entry name" value="BCTRLSENSOR"/>
</dbReference>
<dbReference type="SUPFAM" id="SSF55874">
    <property type="entry name" value="ATPase domain of HSP90 chaperone/DNA topoisomerase II/histidine kinase"/>
    <property type="match status" value="1"/>
</dbReference>
<dbReference type="Gene3D" id="1.10.287.130">
    <property type="match status" value="1"/>
</dbReference>
<dbReference type="AlphaFoldDB" id="A0A7K1U971"/>
<dbReference type="SUPFAM" id="SSF47384">
    <property type="entry name" value="Homodimeric domain of signal transducing histidine kinase"/>
    <property type="match status" value="1"/>
</dbReference>
<dbReference type="RefSeq" id="WP_157308283.1">
    <property type="nucleotide sequence ID" value="NZ_WRXN01000010.1"/>
</dbReference>
<dbReference type="InterPro" id="IPR011990">
    <property type="entry name" value="TPR-like_helical_dom_sf"/>
</dbReference>
<dbReference type="InterPro" id="IPR036097">
    <property type="entry name" value="HisK_dim/P_sf"/>
</dbReference>
<evidence type="ECO:0000313" key="10">
    <source>
        <dbReference type="Proteomes" id="UP000461730"/>
    </source>
</evidence>
<dbReference type="SMART" id="SM00388">
    <property type="entry name" value="HisKA"/>
    <property type="match status" value="1"/>
</dbReference>
<organism evidence="9 10">
    <name type="scientific">Chitinophaga tropicalis</name>
    <dbReference type="NCBI Taxonomy" id="2683588"/>
    <lineage>
        <taxon>Bacteria</taxon>
        <taxon>Pseudomonadati</taxon>
        <taxon>Bacteroidota</taxon>
        <taxon>Chitinophagia</taxon>
        <taxon>Chitinophagales</taxon>
        <taxon>Chitinophagaceae</taxon>
        <taxon>Chitinophaga</taxon>
    </lineage>
</organism>
<dbReference type="SMART" id="SM00387">
    <property type="entry name" value="HATPase_c"/>
    <property type="match status" value="1"/>
</dbReference>
<dbReference type="InterPro" id="IPR003594">
    <property type="entry name" value="HATPase_dom"/>
</dbReference>
<dbReference type="SUPFAM" id="SSF48452">
    <property type="entry name" value="TPR-like"/>
    <property type="match status" value="1"/>
</dbReference>
<evidence type="ECO:0000256" key="4">
    <source>
        <dbReference type="ARBA" id="ARBA00022679"/>
    </source>
</evidence>
<keyword evidence="6" id="KW-0902">Two-component regulatory system</keyword>
<keyword evidence="7" id="KW-1133">Transmembrane helix</keyword>
<dbReference type="InterPro" id="IPR005467">
    <property type="entry name" value="His_kinase_dom"/>
</dbReference>
<name>A0A7K1U971_9BACT</name>
<proteinExistence type="predicted"/>
<dbReference type="PROSITE" id="PS50109">
    <property type="entry name" value="HIS_KIN"/>
    <property type="match status" value="1"/>
</dbReference>
<evidence type="ECO:0000259" key="8">
    <source>
        <dbReference type="PROSITE" id="PS50109"/>
    </source>
</evidence>
<keyword evidence="7" id="KW-0812">Transmembrane</keyword>
<dbReference type="Pfam" id="PF02518">
    <property type="entry name" value="HATPase_c"/>
    <property type="match status" value="1"/>
</dbReference>
<dbReference type="Gene3D" id="1.25.40.10">
    <property type="entry name" value="Tetratricopeptide repeat domain"/>
    <property type="match status" value="1"/>
</dbReference>
<dbReference type="PANTHER" id="PTHR43711:SF1">
    <property type="entry name" value="HISTIDINE KINASE 1"/>
    <property type="match status" value="1"/>
</dbReference>
<evidence type="ECO:0000256" key="1">
    <source>
        <dbReference type="ARBA" id="ARBA00000085"/>
    </source>
</evidence>
<comment type="caution">
    <text evidence="9">The sequence shown here is derived from an EMBL/GenBank/DDBJ whole genome shotgun (WGS) entry which is preliminary data.</text>
</comment>
<keyword evidence="5" id="KW-0418">Kinase</keyword>
<reference evidence="9 10" key="1">
    <citation type="submission" date="2019-12" db="EMBL/GenBank/DDBJ databases">
        <title>Chitinophaga sp. strain ysch24 (GDMCC 1.1355), whole genome shotgun sequence.</title>
        <authorList>
            <person name="Zhang X."/>
        </authorList>
    </citation>
    <scope>NUCLEOTIDE SEQUENCE [LARGE SCALE GENOMIC DNA]</scope>
    <source>
        <strain evidence="10">ysch24</strain>
    </source>
</reference>
<keyword evidence="10" id="KW-1185">Reference proteome</keyword>
<feature type="domain" description="Histidine kinase" evidence="8">
    <location>
        <begin position="405"/>
        <end position="618"/>
    </location>
</feature>
<dbReference type="GO" id="GO:0000155">
    <property type="term" value="F:phosphorelay sensor kinase activity"/>
    <property type="evidence" value="ECO:0007669"/>
    <property type="project" value="InterPro"/>
</dbReference>
<evidence type="ECO:0000256" key="5">
    <source>
        <dbReference type="ARBA" id="ARBA00022777"/>
    </source>
</evidence>
<dbReference type="InterPro" id="IPR050736">
    <property type="entry name" value="Sensor_HK_Regulatory"/>
</dbReference>
<dbReference type="CDD" id="cd00082">
    <property type="entry name" value="HisKA"/>
    <property type="match status" value="1"/>
</dbReference>
<dbReference type="EMBL" id="WRXN01000010">
    <property type="protein sequence ID" value="MVT10848.1"/>
    <property type="molecule type" value="Genomic_DNA"/>
</dbReference>
<comment type="catalytic activity">
    <reaction evidence="1">
        <text>ATP + protein L-histidine = ADP + protein N-phospho-L-histidine.</text>
        <dbReference type="EC" id="2.7.13.3"/>
    </reaction>
</comment>
<dbReference type="Gene3D" id="3.30.565.10">
    <property type="entry name" value="Histidine kinase-like ATPase, C-terminal domain"/>
    <property type="match status" value="1"/>
</dbReference>
<dbReference type="PANTHER" id="PTHR43711">
    <property type="entry name" value="TWO-COMPONENT HISTIDINE KINASE"/>
    <property type="match status" value="1"/>
</dbReference>
<dbReference type="InterPro" id="IPR036890">
    <property type="entry name" value="HATPase_C_sf"/>
</dbReference>
<keyword evidence="7" id="KW-0472">Membrane</keyword>
<sequence length="622" mass="71184">MTAWTLIRCGKLYATEINPADSIPYVDSMNRLAHYYQPRQLDTCYEYLSRAMETARHIGYRKGIAAAFRGLGNYYGYRDNSYLSFRFYLDALRLYKELKDSAGICQVSTFLGAYYKYEGKAREADRYIQDAMNIARVLKNDTLNASVLTYYHFIYRDNEQHKTEALQALADARRLSVNCDDERLVFYTGFLEADRLLDEGQATAASKLVDSLVKAAEAEGLNFHAMYGYFQLADYKSSRKEADSLQALKEIVRLAMAGGYREIALPVVTELHAYYQGRNMNTESAVYGSMMADIVEQQEVSKVQGELDYIDYYMQGRKLRALQLQNDYQRQLLDKKSLGSRNRYIVIIFLAILLVVTILILTDLNRSYRRSRENARRLGEKNREISEKNALLRSNDDFKNKLISLIAHDFRSPLNNIIYVTMLLKDESLSYEEAAALFRKLEGNSKYTLQVFDNILRWIRSQISGFVYTPQDCILKELITDAMESLKDNCADKQLEIRMLVPEDLRLQADREMLQFIHRNLLHNAVKFSPQKGVITITAASSAEGVKVTVKDEGHGVAPEMLSSLFEYRSRNNNKKHGGAGLALIICKDFMDKMGGAIEAVNNPEKGSSFSYTLPLSKDQYN</sequence>
<evidence type="ECO:0000256" key="7">
    <source>
        <dbReference type="SAM" id="Phobius"/>
    </source>
</evidence>
<keyword evidence="3" id="KW-0597">Phosphoprotein</keyword>
<keyword evidence="4" id="KW-0808">Transferase</keyword>
<dbReference type="InterPro" id="IPR003661">
    <property type="entry name" value="HisK_dim/P_dom"/>
</dbReference>
<evidence type="ECO:0000256" key="6">
    <source>
        <dbReference type="ARBA" id="ARBA00023012"/>
    </source>
</evidence>
<protein>
    <recommendedName>
        <fullName evidence="2">histidine kinase</fullName>
        <ecNumber evidence="2">2.7.13.3</ecNumber>
    </recommendedName>
</protein>
<dbReference type="EC" id="2.7.13.3" evidence="2"/>
<accession>A0A7K1U971</accession>
<dbReference type="Proteomes" id="UP000461730">
    <property type="component" value="Unassembled WGS sequence"/>
</dbReference>
<evidence type="ECO:0000256" key="3">
    <source>
        <dbReference type="ARBA" id="ARBA00022553"/>
    </source>
</evidence>
<dbReference type="InterPro" id="IPR004358">
    <property type="entry name" value="Sig_transdc_His_kin-like_C"/>
</dbReference>
<evidence type="ECO:0000313" key="9">
    <source>
        <dbReference type="EMBL" id="MVT10848.1"/>
    </source>
</evidence>
<gene>
    <name evidence="9" type="ORF">GO493_21425</name>
</gene>
<feature type="transmembrane region" description="Helical" evidence="7">
    <location>
        <begin position="344"/>
        <end position="362"/>
    </location>
</feature>